<keyword evidence="1" id="KW-0732">Signal</keyword>
<dbReference type="EMBL" id="FODT01000012">
    <property type="protein sequence ID" value="SEP27253.1"/>
    <property type="molecule type" value="Genomic_DNA"/>
</dbReference>
<accession>A0A1H8WIB0</accession>
<reference evidence="3" key="1">
    <citation type="submission" date="2016-10" db="EMBL/GenBank/DDBJ databases">
        <authorList>
            <person name="Varghese N."/>
            <person name="Submissions S."/>
        </authorList>
    </citation>
    <scope>NUCLEOTIDE SEQUENCE [LARGE SCALE GENOMIC DNA]</scope>
    <source>
        <strain evidence="3">DSM 123</strain>
    </source>
</reference>
<dbReference type="PROSITE" id="PS51257">
    <property type="entry name" value="PROKAR_LIPOPROTEIN"/>
    <property type="match status" value="1"/>
</dbReference>
<dbReference type="OrthoDB" id="8401522at2"/>
<gene>
    <name evidence="2" type="ORF">SAMN05444123_112109</name>
</gene>
<proteinExistence type="predicted"/>
<protein>
    <recommendedName>
        <fullName evidence="4">Lipoprotein</fullName>
    </recommendedName>
</protein>
<evidence type="ECO:0000313" key="3">
    <source>
        <dbReference type="Proteomes" id="UP000199615"/>
    </source>
</evidence>
<dbReference type="RefSeq" id="WP_092685936.1">
    <property type="nucleotide sequence ID" value="NZ_FODT01000012.1"/>
</dbReference>
<evidence type="ECO:0008006" key="4">
    <source>
        <dbReference type="Google" id="ProtNLM"/>
    </source>
</evidence>
<sequence length="101" mass="10606">MHVLTRFIALAATAGALAGCQTAEQSEQSAAPKLQRLVGRTIAQFSRDAGLLPSDALPVRGGKVFIVVNGACWLWLDAVPDGAGSTADDWRITAVRWSGPC</sequence>
<feature type="signal peptide" evidence="1">
    <location>
        <begin position="1"/>
        <end position="18"/>
    </location>
</feature>
<feature type="chain" id="PRO_5011686179" description="Lipoprotein" evidence="1">
    <location>
        <begin position="19"/>
        <end position="101"/>
    </location>
</feature>
<organism evidence="2 3">
    <name type="scientific">Rhodopseudomonas pseudopalustris</name>
    <dbReference type="NCBI Taxonomy" id="1513892"/>
    <lineage>
        <taxon>Bacteria</taxon>
        <taxon>Pseudomonadati</taxon>
        <taxon>Pseudomonadota</taxon>
        <taxon>Alphaproteobacteria</taxon>
        <taxon>Hyphomicrobiales</taxon>
        <taxon>Nitrobacteraceae</taxon>
        <taxon>Rhodopseudomonas</taxon>
    </lineage>
</organism>
<evidence type="ECO:0000256" key="1">
    <source>
        <dbReference type="SAM" id="SignalP"/>
    </source>
</evidence>
<evidence type="ECO:0000313" key="2">
    <source>
        <dbReference type="EMBL" id="SEP27253.1"/>
    </source>
</evidence>
<dbReference type="Proteomes" id="UP000199615">
    <property type="component" value="Unassembled WGS sequence"/>
</dbReference>
<name>A0A1H8WIB0_9BRAD</name>
<keyword evidence="3" id="KW-1185">Reference proteome</keyword>
<dbReference type="AlphaFoldDB" id="A0A1H8WIB0"/>